<dbReference type="PANTHER" id="PTHR11365">
    <property type="entry name" value="5-OXOPROLINASE RELATED"/>
    <property type="match status" value="1"/>
</dbReference>
<feature type="domain" description="Hydantoinase A/oxoprolinase" evidence="1">
    <location>
        <begin position="206"/>
        <end position="494"/>
    </location>
</feature>
<feature type="domain" description="Acetophenone carboxylase-like C-terminal" evidence="3">
    <location>
        <begin position="509"/>
        <end position="672"/>
    </location>
</feature>
<dbReference type="GO" id="GO:0017168">
    <property type="term" value="F:5-oxoprolinase (ATP-hydrolyzing) activity"/>
    <property type="evidence" value="ECO:0007669"/>
    <property type="project" value="TreeGrafter"/>
</dbReference>
<dbReference type="Pfam" id="PF19278">
    <property type="entry name" value="Hydant_A_C"/>
    <property type="match status" value="1"/>
</dbReference>
<organism evidence="4 5">
    <name type="scientific">Baekduia soli</name>
    <dbReference type="NCBI Taxonomy" id="496014"/>
    <lineage>
        <taxon>Bacteria</taxon>
        <taxon>Bacillati</taxon>
        <taxon>Actinomycetota</taxon>
        <taxon>Thermoleophilia</taxon>
        <taxon>Solirubrobacterales</taxon>
        <taxon>Baekduiaceae</taxon>
        <taxon>Baekduia</taxon>
    </lineage>
</organism>
<reference evidence="4 5" key="1">
    <citation type="journal article" date="2018" name="J. Microbiol.">
        <title>Baekduia soli gen. nov., sp. nov., a novel bacterium isolated from the soil of Baekdu Mountain and proposal of a novel family name, Baekduiaceae fam. nov.</title>
        <authorList>
            <person name="An D.S."/>
            <person name="Siddiqi M.Z."/>
            <person name="Kim K.H."/>
            <person name="Yu H.S."/>
            <person name="Im W.T."/>
        </authorList>
    </citation>
    <scope>NUCLEOTIDE SEQUENCE [LARGE SCALE GENOMIC DNA]</scope>
    <source>
        <strain evidence="4 5">BR7-21</strain>
    </source>
</reference>
<dbReference type="Pfam" id="PF05378">
    <property type="entry name" value="Hydant_A_N"/>
    <property type="match status" value="1"/>
</dbReference>
<dbReference type="InterPro" id="IPR008040">
    <property type="entry name" value="Hydant_A_N"/>
</dbReference>
<dbReference type="InterPro" id="IPR002821">
    <property type="entry name" value="Hydantoinase_A"/>
</dbReference>
<dbReference type="Gene3D" id="3.30.420.40">
    <property type="match status" value="1"/>
</dbReference>
<gene>
    <name evidence="4" type="ORF">FSW04_09445</name>
</gene>
<dbReference type="GO" id="GO:0006749">
    <property type="term" value="P:glutathione metabolic process"/>
    <property type="evidence" value="ECO:0007669"/>
    <property type="project" value="TreeGrafter"/>
</dbReference>
<proteinExistence type="predicted"/>
<accession>A0A5B8U405</accession>
<protein>
    <submittedName>
        <fullName evidence="4">Hydantoinase/oxoprolinase family protein</fullName>
    </submittedName>
</protein>
<keyword evidence="5" id="KW-1185">Reference proteome</keyword>
<dbReference type="Proteomes" id="UP000321805">
    <property type="component" value="Chromosome"/>
</dbReference>
<dbReference type="InterPro" id="IPR049517">
    <property type="entry name" value="ACX-like_C"/>
</dbReference>
<evidence type="ECO:0000313" key="4">
    <source>
        <dbReference type="EMBL" id="QEC47773.1"/>
    </source>
</evidence>
<dbReference type="KEGG" id="bsol:FSW04_09445"/>
<dbReference type="OrthoDB" id="9768323at2"/>
<dbReference type="Pfam" id="PF01968">
    <property type="entry name" value="Hydantoinase_A"/>
    <property type="match status" value="1"/>
</dbReference>
<dbReference type="InterPro" id="IPR045079">
    <property type="entry name" value="Oxoprolinase-like"/>
</dbReference>
<evidence type="ECO:0000259" key="3">
    <source>
        <dbReference type="Pfam" id="PF19278"/>
    </source>
</evidence>
<evidence type="ECO:0000259" key="2">
    <source>
        <dbReference type="Pfam" id="PF05378"/>
    </source>
</evidence>
<dbReference type="InterPro" id="IPR043129">
    <property type="entry name" value="ATPase_NBD"/>
</dbReference>
<dbReference type="GO" id="GO:0005829">
    <property type="term" value="C:cytosol"/>
    <property type="evidence" value="ECO:0007669"/>
    <property type="project" value="TreeGrafter"/>
</dbReference>
<dbReference type="EMBL" id="CP042430">
    <property type="protein sequence ID" value="QEC47773.1"/>
    <property type="molecule type" value="Genomic_DNA"/>
</dbReference>
<dbReference type="SUPFAM" id="SSF53067">
    <property type="entry name" value="Actin-like ATPase domain"/>
    <property type="match status" value="1"/>
</dbReference>
<evidence type="ECO:0000313" key="5">
    <source>
        <dbReference type="Proteomes" id="UP000321805"/>
    </source>
</evidence>
<dbReference type="RefSeq" id="WP_146918611.1">
    <property type="nucleotide sequence ID" value="NZ_CP042430.1"/>
</dbReference>
<evidence type="ECO:0000259" key="1">
    <source>
        <dbReference type="Pfam" id="PF01968"/>
    </source>
</evidence>
<dbReference type="PANTHER" id="PTHR11365:SF23">
    <property type="entry name" value="HYPOTHETICAL 5-OXOPROLINASE (EUROFUNG)-RELATED"/>
    <property type="match status" value="1"/>
</dbReference>
<dbReference type="AlphaFoldDB" id="A0A5B8U405"/>
<name>A0A5B8U405_9ACTN</name>
<feature type="domain" description="Hydantoinase/oxoprolinase N-terminal" evidence="2">
    <location>
        <begin position="4"/>
        <end position="185"/>
    </location>
</feature>
<sequence>MLLVGIDIGGTFTDLALYDSDRGHVAVHKVRSTPEDPGRALVSGIVELCAQAGVGTGDLDGVLHGTTVATNAVLEHRGARTGMLTTEGVRDVVHIGRHQRPQPYSVMLDIPWQTAPFVERAHRLTVAERIAPPTGEVVVALDEDRVRAAAGEFREAGVEAIAVCFLFSYLDPTHERRAAEILREELPEAFVTASADVSPQFREFERFTTASMNAFVGPGTGRYLERLTAALEREGMGSELLVMRSNGGVASVAEAARRPVTLMLSGPAAGVLGAQWAAGLAGRTQLITFDMGGTSADIGIVTEAGVSQASARDTEIAGYPLLVPMFDIQTIGAGGGSIARVDEAGAFRVGPRSAGAVPGPAAYGAGGDEATVTDAHLVLGRLDPERFLGGDMALDPGAAAAVIDRLASDLGLEPAEAAEGVLRLANANMAQTIRSITIQRGHDPRDFSLVAFGGAGPLHAAELAAMLGIGEVVIPPHPGITSAAGLLTSDLRYDHMRTVFMTEGRNIDADVINRQFAELADELVARLDRDGAAPDEVHVERALDCRYLGQGYELRIPAGPEGFGPEVLEAFHEAHRAEYGHAFGDPIEIVNLRVTASGPRPKLERVDVPSETLEEALIGEHDGVWRVDGALEPRATRQLLREHLPIDEAVAGPAIVFQRDTTIVVPPGWSATATEGGALLLTADPEITIGALA</sequence>